<dbReference type="Proteomes" id="UP000002432">
    <property type="component" value="Chromosome"/>
</dbReference>
<dbReference type="OrthoDB" id="9867615at2"/>
<organism evidence="2 3">
    <name type="scientific">Koribacter versatilis (strain Ellin345)</name>
    <dbReference type="NCBI Taxonomy" id="204669"/>
    <lineage>
        <taxon>Bacteria</taxon>
        <taxon>Pseudomonadati</taxon>
        <taxon>Acidobacteriota</taxon>
        <taxon>Terriglobia</taxon>
        <taxon>Terriglobales</taxon>
        <taxon>Candidatus Korobacteraceae</taxon>
        <taxon>Candidatus Korobacter</taxon>
    </lineage>
</organism>
<evidence type="ECO:0000313" key="2">
    <source>
        <dbReference type="EMBL" id="ABF43428.1"/>
    </source>
</evidence>
<dbReference type="RefSeq" id="WP_011525225.1">
    <property type="nucleotide sequence ID" value="NC_008009.1"/>
</dbReference>
<gene>
    <name evidence="2" type="ordered locus">Acid345_4428</name>
</gene>
<dbReference type="HOGENOM" id="CLU_1719944_0_0_0"/>
<feature type="transmembrane region" description="Helical" evidence="1">
    <location>
        <begin position="6"/>
        <end position="24"/>
    </location>
</feature>
<evidence type="ECO:0000256" key="1">
    <source>
        <dbReference type="SAM" id="Phobius"/>
    </source>
</evidence>
<keyword evidence="3" id="KW-1185">Reference proteome</keyword>
<dbReference type="STRING" id="204669.Acid345_4428"/>
<dbReference type="EMBL" id="CP000360">
    <property type="protein sequence ID" value="ABF43428.1"/>
    <property type="molecule type" value="Genomic_DNA"/>
</dbReference>
<keyword evidence="1" id="KW-0812">Transmembrane</keyword>
<proteinExistence type="predicted"/>
<keyword evidence="1" id="KW-1133">Transmembrane helix</keyword>
<sequence>MNSEFALWIAFILCIVGLQIWSGWRRKRAMQKLANEIGFVYIGNTLPSSVPVAGTEIARTSSIWNVIDGERNGIRVVAFDCRFGAGKGSWRRTVIAVHAPRTAFGTVLLEPGFDTQEAAGWTIEFEPRRMGFSLQQLMDIEELEARIAAVGR</sequence>
<accession>Q1II72</accession>
<protein>
    <submittedName>
        <fullName evidence="2">Uncharacterized protein</fullName>
    </submittedName>
</protein>
<dbReference type="eggNOG" id="ENOG502ZUSF">
    <property type="taxonomic scope" value="Bacteria"/>
</dbReference>
<dbReference type="KEGG" id="aba:Acid345_4428"/>
<dbReference type="AlphaFoldDB" id="Q1II72"/>
<name>Q1II72_KORVE</name>
<keyword evidence="1" id="KW-0472">Membrane</keyword>
<reference evidence="2 3" key="1">
    <citation type="journal article" date="2009" name="Appl. Environ. Microbiol.">
        <title>Three genomes from the phylum Acidobacteria provide insight into the lifestyles of these microorganisms in soils.</title>
        <authorList>
            <person name="Ward N.L."/>
            <person name="Challacombe J.F."/>
            <person name="Janssen P.H."/>
            <person name="Henrissat B."/>
            <person name="Coutinho P.M."/>
            <person name="Wu M."/>
            <person name="Xie G."/>
            <person name="Haft D.H."/>
            <person name="Sait M."/>
            <person name="Badger J."/>
            <person name="Barabote R.D."/>
            <person name="Bradley B."/>
            <person name="Brettin T.S."/>
            <person name="Brinkac L.M."/>
            <person name="Bruce D."/>
            <person name="Creasy T."/>
            <person name="Daugherty S.C."/>
            <person name="Davidsen T.M."/>
            <person name="DeBoy R.T."/>
            <person name="Detter J.C."/>
            <person name="Dodson R.J."/>
            <person name="Durkin A.S."/>
            <person name="Ganapathy A."/>
            <person name="Gwinn-Giglio M."/>
            <person name="Han C.S."/>
            <person name="Khouri H."/>
            <person name="Kiss H."/>
            <person name="Kothari S.P."/>
            <person name="Madupu R."/>
            <person name="Nelson K.E."/>
            <person name="Nelson W.C."/>
            <person name="Paulsen I."/>
            <person name="Penn K."/>
            <person name="Ren Q."/>
            <person name="Rosovitz M.J."/>
            <person name="Selengut J.D."/>
            <person name="Shrivastava S."/>
            <person name="Sullivan S.A."/>
            <person name="Tapia R."/>
            <person name="Thompson L.S."/>
            <person name="Watkins K.L."/>
            <person name="Yang Q."/>
            <person name="Yu C."/>
            <person name="Zafar N."/>
            <person name="Zhou L."/>
            <person name="Kuske C.R."/>
        </authorList>
    </citation>
    <scope>NUCLEOTIDE SEQUENCE [LARGE SCALE GENOMIC DNA]</scope>
    <source>
        <strain evidence="2 3">Ellin345</strain>
    </source>
</reference>
<dbReference type="EnsemblBacteria" id="ABF43428">
    <property type="protein sequence ID" value="ABF43428"/>
    <property type="gene ID" value="Acid345_4428"/>
</dbReference>
<evidence type="ECO:0000313" key="3">
    <source>
        <dbReference type="Proteomes" id="UP000002432"/>
    </source>
</evidence>